<reference evidence="6 7" key="1">
    <citation type="submission" date="2023-12" db="EMBL/GenBank/DDBJ databases">
        <title>A high-quality genome assembly for Dillenia turbinata (Dilleniales).</title>
        <authorList>
            <person name="Chanderbali A."/>
        </authorList>
    </citation>
    <scope>NUCLEOTIDE SEQUENCE [LARGE SCALE GENOMIC DNA]</scope>
    <source>
        <strain evidence="6">LSX21</strain>
        <tissue evidence="6">Leaf</tissue>
    </source>
</reference>
<keyword evidence="4" id="KW-0788">Thiol protease</keyword>
<dbReference type="InterPro" id="IPR044613">
    <property type="entry name" value="Nep1/2-like"/>
</dbReference>
<name>A0AAN8V555_9MAGN</name>
<keyword evidence="3" id="KW-0378">Hydrolase</keyword>
<dbReference type="GO" id="GO:0000338">
    <property type="term" value="P:protein deneddylation"/>
    <property type="evidence" value="ECO:0007669"/>
    <property type="project" value="TreeGrafter"/>
</dbReference>
<dbReference type="InterPro" id="IPR003653">
    <property type="entry name" value="Peptidase_C48_C"/>
</dbReference>
<dbReference type="PROSITE" id="PS50600">
    <property type="entry name" value="ULP_PROTEASE"/>
    <property type="match status" value="1"/>
</dbReference>
<comment type="similarity">
    <text evidence="1">Belongs to the peptidase C48 family.</text>
</comment>
<keyword evidence="2" id="KW-0645">Protease</keyword>
<dbReference type="InterPro" id="IPR038765">
    <property type="entry name" value="Papain-like_cys_pep_sf"/>
</dbReference>
<keyword evidence="7" id="KW-1185">Reference proteome</keyword>
<accession>A0AAN8V555</accession>
<dbReference type="GO" id="GO:0019784">
    <property type="term" value="F:deNEDDylase activity"/>
    <property type="evidence" value="ECO:0007669"/>
    <property type="project" value="InterPro"/>
</dbReference>
<evidence type="ECO:0000256" key="3">
    <source>
        <dbReference type="ARBA" id="ARBA00022801"/>
    </source>
</evidence>
<dbReference type="AlphaFoldDB" id="A0AAN8V555"/>
<dbReference type="EMBL" id="JBAMMX010000015">
    <property type="protein sequence ID" value="KAK6926844.1"/>
    <property type="molecule type" value="Genomic_DNA"/>
</dbReference>
<dbReference type="SUPFAM" id="SSF54001">
    <property type="entry name" value="Cysteine proteinases"/>
    <property type="match status" value="1"/>
</dbReference>
<protein>
    <recommendedName>
        <fullName evidence="5">Ubiquitin-like protease family profile domain-containing protein</fullName>
    </recommendedName>
</protein>
<feature type="domain" description="Ubiquitin-like protease family profile" evidence="5">
    <location>
        <begin position="118"/>
        <end position="273"/>
    </location>
</feature>
<sequence>MEAGALRSCRGHSSTKANNLQGFDVVKEKKRNRALTAAIAFLQLTSPSTQVSLLAKITSPSTQGARHARMSTYLYILNAPANGFSCWTALNVFRHFDRGLKGLFGTLMDKKILSYNDVVLRQSDLGILGGPFYLNDRIIEFYFSYLSSCYSSKEILLVPPSIAFWIANCPDTESLGGFLEPLKLSEKEVVIFPVNDNDDVSQAEGGSHWSLLAFNRTANDFVHHDSCRAIARAICCWYESCESKDKEDMWFSSVKEISPSTVGKMRTKILELIKQLMAKN</sequence>
<dbReference type="Gene3D" id="3.40.395.10">
    <property type="entry name" value="Adenoviral Proteinase, Chain A"/>
    <property type="match status" value="1"/>
</dbReference>
<organism evidence="6 7">
    <name type="scientific">Dillenia turbinata</name>
    <dbReference type="NCBI Taxonomy" id="194707"/>
    <lineage>
        <taxon>Eukaryota</taxon>
        <taxon>Viridiplantae</taxon>
        <taxon>Streptophyta</taxon>
        <taxon>Embryophyta</taxon>
        <taxon>Tracheophyta</taxon>
        <taxon>Spermatophyta</taxon>
        <taxon>Magnoliopsida</taxon>
        <taxon>eudicotyledons</taxon>
        <taxon>Gunneridae</taxon>
        <taxon>Pentapetalae</taxon>
        <taxon>Dilleniales</taxon>
        <taxon>Dilleniaceae</taxon>
        <taxon>Dillenia</taxon>
    </lineage>
</organism>
<evidence type="ECO:0000256" key="2">
    <source>
        <dbReference type="ARBA" id="ARBA00022670"/>
    </source>
</evidence>
<evidence type="ECO:0000259" key="5">
    <source>
        <dbReference type="PROSITE" id="PS50600"/>
    </source>
</evidence>
<dbReference type="PANTHER" id="PTHR46468:SF1">
    <property type="entry name" value="SENTRIN-SPECIFIC PROTEASE 8"/>
    <property type="match status" value="1"/>
</dbReference>
<comment type="caution">
    <text evidence="6">The sequence shown here is derived from an EMBL/GenBank/DDBJ whole genome shotgun (WGS) entry which is preliminary data.</text>
</comment>
<dbReference type="PANTHER" id="PTHR46468">
    <property type="entry name" value="SENTRIN-SPECIFIC PROTEASE 8"/>
    <property type="match status" value="1"/>
</dbReference>
<dbReference type="GO" id="GO:0008234">
    <property type="term" value="F:cysteine-type peptidase activity"/>
    <property type="evidence" value="ECO:0007669"/>
    <property type="project" value="UniProtKB-KW"/>
</dbReference>
<dbReference type="Proteomes" id="UP001370490">
    <property type="component" value="Unassembled WGS sequence"/>
</dbReference>
<proteinExistence type="inferred from homology"/>
<evidence type="ECO:0000313" key="6">
    <source>
        <dbReference type="EMBL" id="KAK6926844.1"/>
    </source>
</evidence>
<gene>
    <name evidence="6" type="ORF">RJ641_008563</name>
</gene>
<evidence type="ECO:0000256" key="4">
    <source>
        <dbReference type="ARBA" id="ARBA00022807"/>
    </source>
</evidence>
<dbReference type="GO" id="GO:0006508">
    <property type="term" value="P:proteolysis"/>
    <property type="evidence" value="ECO:0007669"/>
    <property type="project" value="UniProtKB-KW"/>
</dbReference>
<evidence type="ECO:0000256" key="1">
    <source>
        <dbReference type="ARBA" id="ARBA00005234"/>
    </source>
</evidence>
<evidence type="ECO:0000313" key="7">
    <source>
        <dbReference type="Proteomes" id="UP001370490"/>
    </source>
</evidence>